<dbReference type="RefSeq" id="WP_090612117.1">
    <property type="nucleotide sequence ID" value="NZ_FODE01000013.1"/>
</dbReference>
<reference evidence="1 2" key="1">
    <citation type="submission" date="2016-10" db="EMBL/GenBank/DDBJ databases">
        <authorList>
            <person name="de Groot N.N."/>
        </authorList>
    </citation>
    <scope>NUCLEOTIDE SEQUENCE [LARGE SCALE GENOMIC DNA]</scope>
    <source>
        <strain evidence="1 2">DSM 8512</strain>
    </source>
</reference>
<keyword evidence="2" id="KW-1185">Reference proteome</keyword>
<dbReference type="EMBL" id="FODE01000013">
    <property type="protein sequence ID" value="SEN68472.1"/>
    <property type="molecule type" value="Genomic_DNA"/>
</dbReference>
<evidence type="ECO:0000313" key="2">
    <source>
        <dbReference type="Proteomes" id="UP000199054"/>
    </source>
</evidence>
<organism evidence="1 2">
    <name type="scientific">Paracoccus alcaliphilus</name>
    <dbReference type="NCBI Taxonomy" id="34002"/>
    <lineage>
        <taxon>Bacteria</taxon>
        <taxon>Pseudomonadati</taxon>
        <taxon>Pseudomonadota</taxon>
        <taxon>Alphaproteobacteria</taxon>
        <taxon>Rhodobacterales</taxon>
        <taxon>Paracoccaceae</taxon>
        <taxon>Paracoccus</taxon>
    </lineage>
</organism>
<dbReference type="AlphaFoldDB" id="A0A1H8IJK0"/>
<protein>
    <submittedName>
        <fullName evidence="1">Uncharacterized protein</fullName>
    </submittedName>
</protein>
<proteinExistence type="predicted"/>
<accession>A0A1H8IJK0</accession>
<dbReference type="Proteomes" id="UP000199054">
    <property type="component" value="Unassembled WGS sequence"/>
</dbReference>
<gene>
    <name evidence="1" type="ORF">SAMN04489859_10135</name>
</gene>
<name>A0A1H8IJK0_9RHOB</name>
<sequence>MKQVATDDRDSGIQKCYLNQAKAIEELLIGSGGEAFREIERRIFRFCPFEAIGMVRQEVRHLSGKDVQTSGEYARAETDGGSAEDLGKKVITEIAAFLQRHMPVYNKALRKALAE</sequence>
<evidence type="ECO:0000313" key="1">
    <source>
        <dbReference type="EMBL" id="SEN68472.1"/>
    </source>
</evidence>